<evidence type="ECO:0000256" key="2">
    <source>
        <dbReference type="ARBA" id="ARBA00023136"/>
    </source>
</evidence>
<feature type="domain" description="Outer membrane protein beta-barrel" evidence="6">
    <location>
        <begin position="566"/>
        <end position="833"/>
    </location>
</feature>
<dbReference type="EMBL" id="JANKHH010000003">
    <property type="protein sequence ID" value="MCR2833079.1"/>
    <property type="molecule type" value="Genomic_DNA"/>
</dbReference>
<dbReference type="Gene3D" id="2.40.170.20">
    <property type="entry name" value="TonB-dependent receptor, beta-barrel domain"/>
    <property type="match status" value="1"/>
</dbReference>
<evidence type="ECO:0000256" key="3">
    <source>
        <dbReference type="ARBA" id="ARBA00023237"/>
    </source>
</evidence>
<keyword evidence="8" id="KW-1185">Reference proteome</keyword>
<dbReference type="CDD" id="cd01347">
    <property type="entry name" value="ligand_gated_channel"/>
    <property type="match status" value="1"/>
</dbReference>
<dbReference type="NCBIfam" id="TIGR01782">
    <property type="entry name" value="TonB-Xanth-Caul"/>
    <property type="match status" value="1"/>
</dbReference>
<dbReference type="PANTHER" id="PTHR40980:SF3">
    <property type="entry name" value="TONB-DEPENDENT RECEPTOR-LIKE BETA-BARREL DOMAIN-CONTAINING PROTEIN"/>
    <property type="match status" value="1"/>
</dbReference>
<dbReference type="Pfam" id="PF14905">
    <property type="entry name" value="OMP_b-brl_3"/>
    <property type="match status" value="1"/>
</dbReference>
<reference evidence="7 8" key="1">
    <citation type="submission" date="2022-08" db="EMBL/GenBank/DDBJ databases">
        <title>Polyphasic taxonomy analysis of Qipengyuania sp.RS5-5.</title>
        <authorList>
            <person name="Xamxidin M."/>
            <person name="Wu M."/>
        </authorList>
    </citation>
    <scope>NUCLEOTIDE SEQUENCE [LARGE SCALE GENOMIC DNA]</scope>
    <source>
        <strain evidence="7 8">RS5-5</strain>
    </source>
</reference>
<dbReference type="InterPro" id="IPR037066">
    <property type="entry name" value="Plug_dom_sf"/>
</dbReference>
<keyword evidence="7" id="KW-0675">Receptor</keyword>
<feature type="signal peptide" evidence="4">
    <location>
        <begin position="1"/>
        <end position="31"/>
    </location>
</feature>
<proteinExistence type="predicted"/>
<evidence type="ECO:0000256" key="1">
    <source>
        <dbReference type="ARBA" id="ARBA00004442"/>
    </source>
</evidence>
<gene>
    <name evidence="7" type="ORF">NSO95_03905</name>
</gene>
<dbReference type="InterPro" id="IPR041700">
    <property type="entry name" value="OMP_b-brl_3"/>
</dbReference>
<dbReference type="RefSeq" id="WP_257594849.1">
    <property type="nucleotide sequence ID" value="NZ_JANKHH010000003.1"/>
</dbReference>
<comment type="subcellular location">
    <subcellularLocation>
        <location evidence="1">Cell outer membrane</location>
    </subcellularLocation>
</comment>
<dbReference type="SUPFAM" id="SSF56935">
    <property type="entry name" value="Porins"/>
    <property type="match status" value="1"/>
</dbReference>
<feature type="chain" id="PRO_5046781254" evidence="4">
    <location>
        <begin position="32"/>
        <end position="915"/>
    </location>
</feature>
<organism evidence="7 8">
    <name type="scientific">Parerythrobacter lacustris</name>
    <dbReference type="NCBI Taxonomy" id="2969984"/>
    <lineage>
        <taxon>Bacteria</taxon>
        <taxon>Pseudomonadati</taxon>
        <taxon>Pseudomonadota</taxon>
        <taxon>Alphaproteobacteria</taxon>
        <taxon>Sphingomonadales</taxon>
        <taxon>Erythrobacteraceae</taxon>
        <taxon>Parerythrobacter</taxon>
    </lineage>
</organism>
<dbReference type="Pfam" id="PF07715">
    <property type="entry name" value="Plug"/>
    <property type="match status" value="1"/>
</dbReference>
<keyword evidence="4" id="KW-0732">Signal</keyword>
<evidence type="ECO:0000259" key="6">
    <source>
        <dbReference type="Pfam" id="PF14905"/>
    </source>
</evidence>
<evidence type="ECO:0000256" key="4">
    <source>
        <dbReference type="SAM" id="SignalP"/>
    </source>
</evidence>
<comment type="caution">
    <text evidence="7">The sequence shown here is derived from an EMBL/GenBank/DDBJ whole genome shotgun (WGS) entry which is preliminary data.</text>
</comment>
<sequence length="915" mass="97979">MIKRNFLTSGISAPALALALVGGFAPQAALAQDADDEETAEAGENEDDVIIVSGFRASLESAVAEKRNSDQILESVTAEDIGKLPDSSIGESIARLPGLTSQRLNGRANVIAIRGFGPDFSQTLLNGREQTTTSDNRSVELDQYPSEIVNQVVVYKSPTASLVGQGLVGTVDIRTVRPLETSKQVLAVGARASYADLGKLNAGSKDIGYRLNAAFVDQFAEDTVGLSLAASYVSEPYQLQEFNAWGYAGSGTAASPSVIGGSKSFVTSTELKRFGVNGTLQYQAAPTIMVTLDGFYSNFNDDQSKRGIELPLGFGAFGTTTTIGNVEDGFATSGTFNNVRGVVRNDIFQRKADLYSFGFNVDHEGDDGWNAFFDFGYSRTDRNELSLESYAGTGFNGDDTGNGASATIGFQSGPTGTVFNPSLDYSNPAQIFLTDPLGWGGGTVPQAGYFNNRIIDDELLQFRAEVEKEFEGGFIRSVQYGMNYTTREKSLTPDEAFVRLPNGALTATVPSQFLLRSTDLSYLGLGPIVSYDARDLIDAGVLVLEPRVATGPNAAADVLGKGYTVNEDLMTAYLQANIEQELGGGTLTGNIGVQAVNTNQKSTGFIFTPTGPQERTFGDDFWDVLPSLNLSLRLDSDTVIRLAAAREIMRPRLDDTRLSIGYGIDNSVPGGIIRGGGGNPFLRPYRANAVDFNIEQYFGRGGVVAVQLFYKDIKSFIFNGRFAFDYAGFPEPTGAAGFPNLPTVGTLDAPINTGGGDLYGGELAVTLPFATFSEALDGFGITGGAGYTKTNVEDAGGNETQIPGYSKWVVNGTAYFEKSGFNARASARYRSTFLGDFTGFGGSPTRRIALGETIIDAQIGYDFPDDSALNGLSLYLQGQNLTDERFASIGGNRNQVVDYQIYGRRFLAGFTYKFR</sequence>
<dbReference type="InterPro" id="IPR010104">
    <property type="entry name" value="TonB_rcpt_bac"/>
</dbReference>
<dbReference type="Gene3D" id="2.170.130.10">
    <property type="entry name" value="TonB-dependent receptor, plug domain"/>
    <property type="match status" value="1"/>
</dbReference>
<dbReference type="InterPro" id="IPR012910">
    <property type="entry name" value="Plug_dom"/>
</dbReference>
<feature type="domain" description="TonB-dependent receptor plug" evidence="5">
    <location>
        <begin position="66"/>
        <end position="170"/>
    </location>
</feature>
<dbReference type="Proteomes" id="UP001206067">
    <property type="component" value="Unassembled WGS sequence"/>
</dbReference>
<evidence type="ECO:0000313" key="7">
    <source>
        <dbReference type="EMBL" id="MCR2833079.1"/>
    </source>
</evidence>
<name>A0ABT1XN47_9SPHN</name>
<keyword evidence="3" id="KW-0998">Cell outer membrane</keyword>
<accession>A0ABT1XN47</accession>
<evidence type="ECO:0000259" key="5">
    <source>
        <dbReference type="Pfam" id="PF07715"/>
    </source>
</evidence>
<evidence type="ECO:0000313" key="8">
    <source>
        <dbReference type="Proteomes" id="UP001206067"/>
    </source>
</evidence>
<keyword evidence="2" id="KW-0472">Membrane</keyword>
<protein>
    <submittedName>
        <fullName evidence="7">TonB-dependent receptor</fullName>
    </submittedName>
</protein>
<dbReference type="PANTHER" id="PTHR40980">
    <property type="entry name" value="PLUG DOMAIN-CONTAINING PROTEIN"/>
    <property type="match status" value="1"/>
</dbReference>
<dbReference type="InterPro" id="IPR036942">
    <property type="entry name" value="Beta-barrel_TonB_sf"/>
</dbReference>